<dbReference type="EMBL" id="BTSX01000002">
    <property type="protein sequence ID" value="GMS84741.1"/>
    <property type="molecule type" value="Genomic_DNA"/>
</dbReference>
<dbReference type="Proteomes" id="UP001432027">
    <property type="component" value="Unassembled WGS sequence"/>
</dbReference>
<accession>A0AAV5SYY6</accession>
<name>A0AAV5SYY6_9BILA</name>
<comment type="caution">
    <text evidence="1">The sequence shown here is derived from an EMBL/GenBank/DDBJ whole genome shotgun (WGS) entry which is preliminary data.</text>
</comment>
<dbReference type="AlphaFoldDB" id="A0AAV5SYY6"/>
<organism evidence="1 2">
    <name type="scientific">Pristionchus entomophagus</name>
    <dbReference type="NCBI Taxonomy" id="358040"/>
    <lineage>
        <taxon>Eukaryota</taxon>
        <taxon>Metazoa</taxon>
        <taxon>Ecdysozoa</taxon>
        <taxon>Nematoda</taxon>
        <taxon>Chromadorea</taxon>
        <taxon>Rhabditida</taxon>
        <taxon>Rhabditina</taxon>
        <taxon>Diplogasteromorpha</taxon>
        <taxon>Diplogasteroidea</taxon>
        <taxon>Neodiplogasteridae</taxon>
        <taxon>Pristionchus</taxon>
    </lineage>
</organism>
<keyword evidence="2" id="KW-1185">Reference proteome</keyword>
<gene>
    <name evidence="1" type="ORF">PENTCL1PPCAC_6916</name>
</gene>
<feature type="non-terminal residue" evidence="1">
    <location>
        <position position="1"/>
    </location>
</feature>
<sequence>LEDEVGVETPTEEFKTKRRALMKAVEVVKKRIQEKKDAPEIMKELKGVLPKAKVVLANIEEKDEDLKGDLLKVIEDVEKWIEKNDKEV</sequence>
<reference evidence="1" key="1">
    <citation type="submission" date="2023-10" db="EMBL/GenBank/DDBJ databases">
        <title>Genome assembly of Pristionchus species.</title>
        <authorList>
            <person name="Yoshida K."/>
            <person name="Sommer R.J."/>
        </authorList>
    </citation>
    <scope>NUCLEOTIDE SEQUENCE</scope>
    <source>
        <strain evidence="1">RS0144</strain>
    </source>
</reference>
<feature type="non-terminal residue" evidence="1">
    <location>
        <position position="88"/>
    </location>
</feature>
<evidence type="ECO:0000313" key="1">
    <source>
        <dbReference type="EMBL" id="GMS84741.1"/>
    </source>
</evidence>
<evidence type="ECO:0000313" key="2">
    <source>
        <dbReference type="Proteomes" id="UP001432027"/>
    </source>
</evidence>
<protein>
    <submittedName>
        <fullName evidence="1">Uncharacterized protein</fullName>
    </submittedName>
</protein>
<proteinExistence type="predicted"/>